<feature type="transmembrane region" description="Helical" evidence="1">
    <location>
        <begin position="151"/>
        <end position="173"/>
    </location>
</feature>
<evidence type="ECO:0008006" key="4">
    <source>
        <dbReference type="Google" id="ProtNLM"/>
    </source>
</evidence>
<comment type="caution">
    <text evidence="2">The sequence shown here is derived from an EMBL/GenBank/DDBJ whole genome shotgun (WGS) entry which is preliminary data.</text>
</comment>
<keyword evidence="1" id="KW-0812">Transmembrane</keyword>
<feature type="transmembrane region" description="Helical" evidence="1">
    <location>
        <begin position="124"/>
        <end position="144"/>
    </location>
</feature>
<evidence type="ECO:0000256" key="1">
    <source>
        <dbReference type="SAM" id="Phobius"/>
    </source>
</evidence>
<feature type="transmembrane region" description="Helical" evidence="1">
    <location>
        <begin position="179"/>
        <end position="196"/>
    </location>
</feature>
<evidence type="ECO:0000313" key="3">
    <source>
        <dbReference type="Proteomes" id="UP000654345"/>
    </source>
</evidence>
<keyword evidence="1" id="KW-0472">Membrane</keyword>
<proteinExistence type="predicted"/>
<keyword evidence="3" id="KW-1185">Reference proteome</keyword>
<name>A0ABQ3UH98_9CHLR</name>
<protein>
    <recommendedName>
        <fullName evidence="4">ABC transporter permease</fullName>
    </recommendedName>
</protein>
<reference evidence="2 3" key="1">
    <citation type="journal article" date="2021" name="Int. J. Syst. Evol. Microbiol.">
        <title>Reticulibacter mediterranei gen. nov., sp. nov., within the new family Reticulibacteraceae fam. nov., and Ktedonospora formicarum gen. nov., sp. nov., Ktedonobacter robiniae sp. nov., Dictyobacter formicarum sp. nov. and Dictyobacter arantiisoli sp. nov., belonging to the class Ktedonobacteria.</title>
        <authorList>
            <person name="Yabe S."/>
            <person name="Zheng Y."/>
            <person name="Wang C.M."/>
            <person name="Sakai Y."/>
            <person name="Abe K."/>
            <person name="Yokota A."/>
            <person name="Donadio S."/>
            <person name="Cavaletti L."/>
            <person name="Monciardini P."/>
        </authorList>
    </citation>
    <scope>NUCLEOTIDE SEQUENCE [LARGE SCALE GENOMIC DNA]</scope>
    <source>
        <strain evidence="2 3">SOSP1-30</strain>
    </source>
</reference>
<feature type="transmembrane region" description="Helical" evidence="1">
    <location>
        <begin position="217"/>
        <end position="242"/>
    </location>
</feature>
<sequence length="273" mass="30343">MRCFSSFVGIMRYEFRMQIRRIAVWIVPVLLIAFQFGLNRMWLPNSMGSFLYKSSFDERVAFDSALLHISALLASNANLFLPLGVGILMADRLLRDRNAMMEELVQALSVPVGVRILGKYLGNLGATLLPVLLCYGIGVAYLCWLVRDILAVFYGVLCFAVIMLPGMLFVSAFSLAGPAFFGTNLYRFLFICYWFWGNLLRPGYGVPTISRTILTPVGMVIANGFFGVTIIADSGLMVVSPFEGLESLLALVGTALVVLGILWGYVSWQQRRC</sequence>
<gene>
    <name evidence="2" type="ORF">KSB_02650</name>
</gene>
<feature type="transmembrane region" description="Helical" evidence="1">
    <location>
        <begin position="21"/>
        <end position="38"/>
    </location>
</feature>
<accession>A0ABQ3UH98</accession>
<keyword evidence="1" id="KW-1133">Transmembrane helix</keyword>
<dbReference type="Proteomes" id="UP000654345">
    <property type="component" value="Unassembled WGS sequence"/>
</dbReference>
<evidence type="ECO:0000313" key="2">
    <source>
        <dbReference type="EMBL" id="GHO51790.1"/>
    </source>
</evidence>
<feature type="transmembrane region" description="Helical" evidence="1">
    <location>
        <begin position="248"/>
        <end position="268"/>
    </location>
</feature>
<organism evidence="2 3">
    <name type="scientific">Ktedonobacter robiniae</name>
    <dbReference type="NCBI Taxonomy" id="2778365"/>
    <lineage>
        <taxon>Bacteria</taxon>
        <taxon>Bacillati</taxon>
        <taxon>Chloroflexota</taxon>
        <taxon>Ktedonobacteria</taxon>
        <taxon>Ktedonobacterales</taxon>
        <taxon>Ktedonobacteraceae</taxon>
        <taxon>Ktedonobacter</taxon>
    </lineage>
</organism>
<dbReference type="EMBL" id="BNJG01000001">
    <property type="protein sequence ID" value="GHO51790.1"/>
    <property type="molecule type" value="Genomic_DNA"/>
</dbReference>